<keyword evidence="3" id="KW-1003">Cell membrane</keyword>
<feature type="transmembrane region" description="Helical" evidence="7">
    <location>
        <begin position="85"/>
        <end position="108"/>
    </location>
</feature>
<reference evidence="9" key="1">
    <citation type="submission" date="2020-07" db="EMBL/GenBank/DDBJ databases">
        <title>Huge and variable diversity of episymbiotic CPR bacteria and DPANN archaea in groundwater ecosystems.</title>
        <authorList>
            <person name="He C.Y."/>
            <person name="Keren R."/>
            <person name="Whittaker M."/>
            <person name="Farag I.F."/>
            <person name="Doudna J."/>
            <person name="Cate J.H.D."/>
            <person name="Banfield J.F."/>
        </authorList>
    </citation>
    <scope>NUCLEOTIDE SEQUENCE</scope>
    <source>
        <strain evidence="9">NC_groundwater_1586_Pr3_B-0.1um_66_15</strain>
    </source>
</reference>
<evidence type="ECO:0000313" key="10">
    <source>
        <dbReference type="Proteomes" id="UP000782610"/>
    </source>
</evidence>
<feature type="transmembrane region" description="Helical" evidence="7">
    <location>
        <begin position="25"/>
        <end position="52"/>
    </location>
</feature>
<feature type="transmembrane region" description="Helical" evidence="7">
    <location>
        <begin position="214"/>
        <end position="239"/>
    </location>
</feature>
<evidence type="ECO:0000256" key="4">
    <source>
        <dbReference type="ARBA" id="ARBA00022692"/>
    </source>
</evidence>
<keyword evidence="5 7" id="KW-1133">Transmembrane helix</keyword>
<evidence type="ECO:0000256" key="6">
    <source>
        <dbReference type="ARBA" id="ARBA00023136"/>
    </source>
</evidence>
<proteinExistence type="inferred from homology"/>
<dbReference type="Proteomes" id="UP000782610">
    <property type="component" value="Unassembled WGS sequence"/>
</dbReference>
<dbReference type="PANTHER" id="PTHR30193">
    <property type="entry name" value="ABC TRANSPORTER PERMEASE PROTEIN"/>
    <property type="match status" value="1"/>
</dbReference>
<feature type="transmembrane region" description="Helical" evidence="7">
    <location>
        <begin position="245"/>
        <end position="265"/>
    </location>
</feature>
<feature type="transmembrane region" description="Helical" evidence="7">
    <location>
        <begin position="169"/>
        <end position="193"/>
    </location>
</feature>
<dbReference type="InterPro" id="IPR035906">
    <property type="entry name" value="MetI-like_sf"/>
</dbReference>
<comment type="subcellular location">
    <subcellularLocation>
        <location evidence="1 7">Cell membrane</location>
        <topology evidence="1 7">Multi-pass membrane protein</topology>
    </subcellularLocation>
</comment>
<evidence type="ECO:0000256" key="1">
    <source>
        <dbReference type="ARBA" id="ARBA00004651"/>
    </source>
</evidence>
<organism evidence="9 10">
    <name type="scientific">Devosia nanyangense</name>
    <dbReference type="NCBI Taxonomy" id="1228055"/>
    <lineage>
        <taxon>Bacteria</taxon>
        <taxon>Pseudomonadati</taxon>
        <taxon>Pseudomonadota</taxon>
        <taxon>Alphaproteobacteria</taxon>
        <taxon>Hyphomicrobiales</taxon>
        <taxon>Devosiaceae</taxon>
        <taxon>Devosia</taxon>
    </lineage>
</organism>
<evidence type="ECO:0000313" key="9">
    <source>
        <dbReference type="EMBL" id="MBI4922958.1"/>
    </source>
</evidence>
<dbReference type="PANTHER" id="PTHR30193:SF42">
    <property type="entry name" value="ABC TRANSPORTER PERMEASE PROTEIN"/>
    <property type="match status" value="1"/>
</dbReference>
<feature type="transmembrane region" description="Helical" evidence="7">
    <location>
        <begin position="277"/>
        <end position="301"/>
    </location>
</feature>
<dbReference type="GO" id="GO:0055085">
    <property type="term" value="P:transmembrane transport"/>
    <property type="evidence" value="ECO:0007669"/>
    <property type="project" value="InterPro"/>
</dbReference>
<name>A0A933NZP2_9HYPH</name>
<comment type="similarity">
    <text evidence="7">Belongs to the binding-protein-dependent transport system permease family.</text>
</comment>
<dbReference type="EMBL" id="JACRAF010000040">
    <property type="protein sequence ID" value="MBI4922958.1"/>
    <property type="molecule type" value="Genomic_DNA"/>
</dbReference>
<dbReference type="PROSITE" id="PS50928">
    <property type="entry name" value="ABC_TM1"/>
    <property type="match status" value="1"/>
</dbReference>
<evidence type="ECO:0000259" key="8">
    <source>
        <dbReference type="PROSITE" id="PS50928"/>
    </source>
</evidence>
<keyword evidence="2 7" id="KW-0813">Transport</keyword>
<dbReference type="InterPro" id="IPR000515">
    <property type="entry name" value="MetI-like"/>
</dbReference>
<dbReference type="Pfam" id="PF00528">
    <property type="entry name" value="BPD_transp_1"/>
    <property type="match status" value="1"/>
</dbReference>
<accession>A0A933NZP2</accession>
<protein>
    <submittedName>
        <fullName evidence="9">Sugar ABC transporter permease</fullName>
    </submittedName>
</protein>
<evidence type="ECO:0000256" key="3">
    <source>
        <dbReference type="ARBA" id="ARBA00022475"/>
    </source>
</evidence>
<keyword evidence="6 7" id="KW-0472">Membrane</keyword>
<keyword evidence="4 7" id="KW-0812">Transmembrane</keyword>
<sequence>MADLTVPVAGAAPPARRRRKIQFQAIIATIPMIGIAISVFFVAILFTIYWSFTKSGMFPGWVWVGLRQYEILWNTNNWQIAVSNIWFFGAMSLVINLIVGFLLAVFMDQNIRQESLFRSIFLYPFAMSLYVTGLAWQWILDPNLGLQVAVRSWGWTDFQFAPLGDPKQAMIGLILGGTWQGAGVTMAILLAGVRGVDQEIWKAAKIDGIPTWKTYLYIVIPMMRGAIATTLVLQLTGIIRTFDLVVSMTGGGPGIATWMPAMYVINAIQSKLNVGQGSAAATMMLAPIAVLLFIRAIVSWWNKRSAGMNVS</sequence>
<evidence type="ECO:0000256" key="5">
    <source>
        <dbReference type="ARBA" id="ARBA00022989"/>
    </source>
</evidence>
<dbReference type="Gene3D" id="1.10.3720.10">
    <property type="entry name" value="MetI-like"/>
    <property type="match status" value="1"/>
</dbReference>
<dbReference type="CDD" id="cd06261">
    <property type="entry name" value="TM_PBP2"/>
    <property type="match status" value="1"/>
</dbReference>
<dbReference type="GO" id="GO:0005886">
    <property type="term" value="C:plasma membrane"/>
    <property type="evidence" value="ECO:0007669"/>
    <property type="project" value="UniProtKB-SubCell"/>
</dbReference>
<evidence type="ECO:0000256" key="7">
    <source>
        <dbReference type="RuleBase" id="RU363032"/>
    </source>
</evidence>
<comment type="caution">
    <text evidence="9">The sequence shown here is derived from an EMBL/GenBank/DDBJ whole genome shotgun (WGS) entry which is preliminary data.</text>
</comment>
<evidence type="ECO:0000256" key="2">
    <source>
        <dbReference type="ARBA" id="ARBA00022448"/>
    </source>
</evidence>
<gene>
    <name evidence="9" type="ORF">HY834_14530</name>
</gene>
<feature type="transmembrane region" description="Helical" evidence="7">
    <location>
        <begin position="120"/>
        <end position="139"/>
    </location>
</feature>
<dbReference type="AlphaFoldDB" id="A0A933NZP2"/>
<dbReference type="SUPFAM" id="SSF161098">
    <property type="entry name" value="MetI-like"/>
    <property type="match status" value="1"/>
</dbReference>
<dbReference type="InterPro" id="IPR051393">
    <property type="entry name" value="ABC_transporter_permease"/>
</dbReference>
<feature type="domain" description="ABC transmembrane type-1" evidence="8">
    <location>
        <begin position="82"/>
        <end position="295"/>
    </location>
</feature>